<evidence type="ECO:0000256" key="7">
    <source>
        <dbReference type="SAM" id="Phobius"/>
    </source>
</evidence>
<keyword evidence="5 7" id="KW-1133">Transmembrane helix</keyword>
<proteinExistence type="predicted"/>
<gene>
    <name evidence="9" type="ORF">EZH22_00160</name>
</gene>
<dbReference type="PANTHER" id="PTHR30151">
    <property type="entry name" value="ALKANE SULFONATE ABC TRANSPORTER-RELATED, MEMBRANE SUBUNIT"/>
    <property type="match status" value="1"/>
</dbReference>
<dbReference type="KEGG" id="xdi:EZH22_00160"/>
<sequence length="141" mass="14758">MSRYAFLVGGGFVVVLLACAEMAVRGGFVSPYMAPAPSQVALTLASMFSEGRVLAPLGQTLGLLLAGFTLACVLGIALGLAMGADERVYNLFDPLVEIIRPIPKPALIPPLMLFLGFGAEMKIVIITMAAFFPILINTIGG</sequence>
<dbReference type="PROSITE" id="PS50928">
    <property type="entry name" value="ABC_TM1"/>
    <property type="match status" value="1"/>
</dbReference>
<keyword evidence="6 7" id="KW-0472">Membrane</keyword>
<dbReference type="EMBL" id="CP063362">
    <property type="protein sequence ID" value="QRG06918.1"/>
    <property type="molecule type" value="Genomic_DNA"/>
</dbReference>
<name>A0A974PPA7_9HYPH</name>
<feature type="transmembrane region" description="Helical" evidence="7">
    <location>
        <begin position="111"/>
        <end position="136"/>
    </location>
</feature>
<reference evidence="9 10" key="1">
    <citation type="submission" date="2020-10" db="EMBL/GenBank/DDBJ databases">
        <title>Degradation of 1,4-Dioxane by Xanthobacter sp. YN2, via a Novel Group-2 Soluble Di-Iron Monooxygenase.</title>
        <authorList>
            <person name="Ma F."/>
            <person name="Wang Y."/>
            <person name="Yang J."/>
            <person name="Guo H."/>
            <person name="Su D."/>
            <person name="Yu L."/>
        </authorList>
    </citation>
    <scope>NUCLEOTIDE SEQUENCE [LARGE SCALE GENOMIC DNA]</scope>
    <source>
        <strain evidence="9 10">YN2</strain>
    </source>
</reference>
<evidence type="ECO:0000256" key="1">
    <source>
        <dbReference type="ARBA" id="ARBA00004651"/>
    </source>
</evidence>
<dbReference type="Proteomes" id="UP000596427">
    <property type="component" value="Chromosome"/>
</dbReference>
<keyword evidence="3" id="KW-1003">Cell membrane</keyword>
<dbReference type="PROSITE" id="PS51257">
    <property type="entry name" value="PROKAR_LIPOPROTEIN"/>
    <property type="match status" value="1"/>
</dbReference>
<evidence type="ECO:0000256" key="6">
    <source>
        <dbReference type="ARBA" id="ARBA00023136"/>
    </source>
</evidence>
<evidence type="ECO:0000256" key="3">
    <source>
        <dbReference type="ARBA" id="ARBA00022475"/>
    </source>
</evidence>
<dbReference type="AlphaFoldDB" id="A0A974PPA7"/>
<evidence type="ECO:0000256" key="5">
    <source>
        <dbReference type="ARBA" id="ARBA00022989"/>
    </source>
</evidence>
<evidence type="ECO:0000313" key="9">
    <source>
        <dbReference type="EMBL" id="QRG06918.1"/>
    </source>
</evidence>
<dbReference type="GO" id="GO:0055085">
    <property type="term" value="P:transmembrane transport"/>
    <property type="evidence" value="ECO:0007669"/>
    <property type="project" value="InterPro"/>
</dbReference>
<dbReference type="PANTHER" id="PTHR30151:SF0">
    <property type="entry name" value="ABC TRANSPORTER PERMEASE PROTEIN MJ0413-RELATED"/>
    <property type="match status" value="1"/>
</dbReference>
<evidence type="ECO:0000256" key="2">
    <source>
        <dbReference type="ARBA" id="ARBA00022448"/>
    </source>
</evidence>
<dbReference type="InterPro" id="IPR000515">
    <property type="entry name" value="MetI-like"/>
</dbReference>
<dbReference type="InterPro" id="IPR035906">
    <property type="entry name" value="MetI-like_sf"/>
</dbReference>
<feature type="domain" description="ABC transmembrane type-1" evidence="8">
    <location>
        <begin position="57"/>
        <end position="141"/>
    </location>
</feature>
<evidence type="ECO:0000313" key="10">
    <source>
        <dbReference type="Proteomes" id="UP000596427"/>
    </source>
</evidence>
<dbReference type="GO" id="GO:0005886">
    <property type="term" value="C:plasma membrane"/>
    <property type="evidence" value="ECO:0007669"/>
    <property type="project" value="UniProtKB-SubCell"/>
</dbReference>
<accession>A0A974PPA7</accession>
<keyword evidence="10" id="KW-1185">Reference proteome</keyword>
<evidence type="ECO:0000259" key="8">
    <source>
        <dbReference type="PROSITE" id="PS50928"/>
    </source>
</evidence>
<keyword evidence="2" id="KW-0813">Transport</keyword>
<dbReference type="RefSeq" id="WP_203193828.1">
    <property type="nucleotide sequence ID" value="NZ_CP063362.1"/>
</dbReference>
<protein>
    <recommendedName>
        <fullName evidence="8">ABC transmembrane type-1 domain-containing protein</fullName>
    </recommendedName>
</protein>
<evidence type="ECO:0000256" key="4">
    <source>
        <dbReference type="ARBA" id="ARBA00022692"/>
    </source>
</evidence>
<dbReference type="SUPFAM" id="SSF161098">
    <property type="entry name" value="MetI-like"/>
    <property type="match status" value="1"/>
</dbReference>
<organism evidence="9 10">
    <name type="scientific">Xanthobacter dioxanivorans</name>
    <dbReference type="NCBI Taxonomy" id="2528964"/>
    <lineage>
        <taxon>Bacteria</taxon>
        <taxon>Pseudomonadati</taxon>
        <taxon>Pseudomonadota</taxon>
        <taxon>Alphaproteobacteria</taxon>
        <taxon>Hyphomicrobiales</taxon>
        <taxon>Xanthobacteraceae</taxon>
        <taxon>Xanthobacter</taxon>
    </lineage>
</organism>
<keyword evidence="4 7" id="KW-0812">Transmembrane</keyword>
<dbReference type="Gene3D" id="1.10.3720.10">
    <property type="entry name" value="MetI-like"/>
    <property type="match status" value="1"/>
</dbReference>
<feature type="transmembrane region" description="Helical" evidence="7">
    <location>
        <begin position="61"/>
        <end position="84"/>
    </location>
</feature>
<comment type="subcellular location">
    <subcellularLocation>
        <location evidence="1">Cell membrane</location>
        <topology evidence="1">Multi-pass membrane protein</topology>
    </subcellularLocation>
</comment>